<dbReference type="PATRIC" id="fig|1075402.3.peg.5460"/>
<dbReference type="RefSeq" id="WP_070198961.1">
    <property type="nucleotide sequence ID" value="NZ_LJGU01000158.1"/>
</dbReference>
<comment type="caution">
    <text evidence="1">The sequence shown here is derived from an EMBL/GenBank/DDBJ whole genome shotgun (WGS) entry which is preliminary data.</text>
</comment>
<gene>
    <name evidence="1" type="ORF">AN216_24880</name>
</gene>
<keyword evidence="2" id="KW-1185">Reference proteome</keyword>
<protein>
    <recommendedName>
        <fullName evidence="3">DNA primase/polymerase bifunctional N-terminal domain-containing protein</fullName>
    </recommendedName>
</protein>
<dbReference type="OrthoDB" id="3852429at2"/>
<evidence type="ECO:0000313" key="1">
    <source>
        <dbReference type="EMBL" id="OEU91377.1"/>
    </source>
</evidence>
<organism evidence="1 2">
    <name type="scientific">Streptomyces oceani</name>
    <dbReference type="NCBI Taxonomy" id="1075402"/>
    <lineage>
        <taxon>Bacteria</taxon>
        <taxon>Bacillati</taxon>
        <taxon>Actinomycetota</taxon>
        <taxon>Actinomycetes</taxon>
        <taxon>Kitasatosporales</taxon>
        <taxon>Streptomycetaceae</taxon>
        <taxon>Streptomyces</taxon>
    </lineage>
</organism>
<dbReference type="AlphaFoldDB" id="A0A1E7JRF9"/>
<evidence type="ECO:0000313" key="2">
    <source>
        <dbReference type="Proteomes" id="UP000176101"/>
    </source>
</evidence>
<proteinExistence type="predicted"/>
<dbReference type="STRING" id="1075402.AN216_24880"/>
<reference evidence="1 2" key="1">
    <citation type="journal article" date="2016" name="Front. Microbiol.">
        <title>Comparative Genomics Analysis of Streptomyces Species Reveals Their Adaptation to the Marine Environment and Their Diversity at the Genomic Level.</title>
        <authorList>
            <person name="Tian X."/>
            <person name="Zhang Z."/>
            <person name="Yang T."/>
            <person name="Chen M."/>
            <person name="Li J."/>
            <person name="Chen F."/>
            <person name="Yang J."/>
            <person name="Li W."/>
            <person name="Zhang B."/>
            <person name="Zhang Z."/>
            <person name="Wu J."/>
            <person name="Zhang C."/>
            <person name="Long L."/>
            <person name="Xiao J."/>
        </authorList>
    </citation>
    <scope>NUCLEOTIDE SEQUENCE [LARGE SCALE GENOMIC DNA]</scope>
    <source>
        <strain evidence="1 2">SCSIO 02100</strain>
    </source>
</reference>
<accession>A0A1E7JRF9</accession>
<dbReference type="EMBL" id="LJGU01000158">
    <property type="protein sequence ID" value="OEU91377.1"/>
    <property type="molecule type" value="Genomic_DNA"/>
</dbReference>
<evidence type="ECO:0008006" key="3">
    <source>
        <dbReference type="Google" id="ProtNLM"/>
    </source>
</evidence>
<name>A0A1E7JRF9_9ACTN</name>
<sequence length="152" mass="16036">MNDDTGDWRHAIDWLVSAAPDPDACRRAWRSDPLGVMLLPAGRLWDVLVVTSGLGPATFDVLTGWLERPGPVLADFGGARVGFFVPPGTSAHWTATGVRGAGLGSWIVVPRPGPVTAGVRWLVPPDGAGTLTNPRVLESALHEAAVRTHGYG</sequence>
<dbReference type="Proteomes" id="UP000176101">
    <property type="component" value="Unassembled WGS sequence"/>
</dbReference>